<dbReference type="InterPro" id="IPR007461">
    <property type="entry name" value="Ysc84_actin-binding"/>
</dbReference>
<keyword evidence="1" id="KW-0732">Signal</keyword>
<organism evidence="3 4">
    <name type="scientific">Aliikangiella coralliicola</name>
    <dbReference type="NCBI Taxonomy" id="2592383"/>
    <lineage>
        <taxon>Bacteria</taxon>
        <taxon>Pseudomonadati</taxon>
        <taxon>Pseudomonadota</taxon>
        <taxon>Gammaproteobacteria</taxon>
        <taxon>Oceanospirillales</taxon>
        <taxon>Pleioneaceae</taxon>
        <taxon>Aliikangiella</taxon>
    </lineage>
</organism>
<protein>
    <recommendedName>
        <fullName evidence="2">Ysc84 actin-binding domain-containing protein</fullName>
    </recommendedName>
</protein>
<dbReference type="Pfam" id="PF04366">
    <property type="entry name" value="Ysc84"/>
    <property type="match status" value="1"/>
</dbReference>
<dbReference type="EMBL" id="VIKS01000014">
    <property type="protein sequence ID" value="TQV84407.1"/>
    <property type="molecule type" value="Genomic_DNA"/>
</dbReference>
<dbReference type="AlphaFoldDB" id="A0A545U4J8"/>
<evidence type="ECO:0000256" key="1">
    <source>
        <dbReference type="SAM" id="SignalP"/>
    </source>
</evidence>
<feature type="signal peptide" evidence="1">
    <location>
        <begin position="1"/>
        <end position="23"/>
    </location>
</feature>
<evidence type="ECO:0000313" key="4">
    <source>
        <dbReference type="Proteomes" id="UP000315439"/>
    </source>
</evidence>
<evidence type="ECO:0000313" key="3">
    <source>
        <dbReference type="EMBL" id="TQV84407.1"/>
    </source>
</evidence>
<feature type="chain" id="PRO_5022059017" description="Ysc84 actin-binding domain-containing protein" evidence="1">
    <location>
        <begin position="24"/>
        <end position="187"/>
    </location>
</feature>
<dbReference type="PROSITE" id="PS51257">
    <property type="entry name" value="PROKAR_LIPOPROTEIN"/>
    <property type="match status" value="1"/>
</dbReference>
<accession>A0A545U4J8</accession>
<dbReference type="Proteomes" id="UP000315439">
    <property type="component" value="Unassembled WGS sequence"/>
</dbReference>
<evidence type="ECO:0000259" key="2">
    <source>
        <dbReference type="Pfam" id="PF04366"/>
    </source>
</evidence>
<keyword evidence="4" id="KW-1185">Reference proteome</keyword>
<dbReference type="RefSeq" id="WP_142933999.1">
    <property type="nucleotide sequence ID" value="NZ_ML660170.1"/>
</dbReference>
<sequence length="187" mass="19985">MQRLLIFMVVLVSLVLSGCTTMSGDTPAQKRQSVLNMKNEVLTELFKLKPDTRTQVSSAPGYAVFSNVNVNIIFASFGGGYGVAKNNATGKQTYMKMGEVGLGLGAGVKDFRAVFVFHTKEAYNRFIEHGWSFGGQADAAAKASDKGGAVGGEAVIDNVTVYQLTQSGLALQATLKGTKYWLDGELN</sequence>
<name>A0A545U4J8_9GAMM</name>
<comment type="caution">
    <text evidence="3">The sequence shown here is derived from an EMBL/GenBank/DDBJ whole genome shotgun (WGS) entry which is preliminary data.</text>
</comment>
<reference evidence="3 4" key="1">
    <citation type="submission" date="2019-07" db="EMBL/GenBank/DDBJ databases">
        <title>Draft genome for Aliikangiella sp. M105.</title>
        <authorList>
            <person name="Wang G."/>
        </authorList>
    </citation>
    <scope>NUCLEOTIDE SEQUENCE [LARGE SCALE GENOMIC DNA]</scope>
    <source>
        <strain evidence="3 4">M105</strain>
    </source>
</reference>
<gene>
    <name evidence="3" type="ORF">FLL46_22565</name>
</gene>
<proteinExistence type="predicted"/>
<dbReference type="OrthoDB" id="117166at2"/>
<feature type="domain" description="Ysc84 actin-binding" evidence="2">
    <location>
        <begin position="99"/>
        <end position="187"/>
    </location>
</feature>